<keyword evidence="5 12" id="KW-0732">Signal</keyword>
<organism evidence="15 16">
    <name type="scientific">Halalkalibacter nanhaiisediminis</name>
    <dbReference type="NCBI Taxonomy" id="688079"/>
    <lineage>
        <taxon>Bacteria</taxon>
        <taxon>Bacillati</taxon>
        <taxon>Bacillota</taxon>
        <taxon>Bacilli</taxon>
        <taxon>Bacillales</taxon>
        <taxon>Bacillaceae</taxon>
        <taxon>Halalkalibacter</taxon>
    </lineage>
</organism>
<accession>A0A562QHQ9</accession>
<feature type="transmembrane region" description="Helical" evidence="12">
    <location>
        <begin position="134"/>
        <end position="154"/>
    </location>
</feature>
<proteinExistence type="inferred from homology"/>
<dbReference type="GO" id="GO:0005886">
    <property type="term" value="C:plasma membrane"/>
    <property type="evidence" value="ECO:0007669"/>
    <property type="project" value="UniProtKB-SubCell"/>
</dbReference>
<feature type="domain" description="Membrane insertase YidC/Oxa/ALB C-terminal" evidence="14">
    <location>
        <begin position="60"/>
        <end position="241"/>
    </location>
</feature>
<evidence type="ECO:0000256" key="11">
    <source>
        <dbReference type="ARBA" id="ARBA00023288"/>
    </source>
</evidence>
<keyword evidence="3 12" id="KW-1003">Cell membrane</keyword>
<dbReference type="InterPro" id="IPR001708">
    <property type="entry name" value="YidC/ALB3/OXA1/COX18"/>
</dbReference>
<dbReference type="InterPro" id="IPR023060">
    <property type="entry name" value="YidC/YidC1/YidC2_Firmicutes"/>
</dbReference>
<dbReference type="GO" id="GO:0032977">
    <property type="term" value="F:membrane insertase activity"/>
    <property type="evidence" value="ECO:0007669"/>
    <property type="project" value="InterPro"/>
</dbReference>
<dbReference type="PANTHER" id="PTHR12428">
    <property type="entry name" value="OXA1"/>
    <property type="match status" value="1"/>
</dbReference>
<evidence type="ECO:0000256" key="4">
    <source>
        <dbReference type="ARBA" id="ARBA00022692"/>
    </source>
</evidence>
<dbReference type="PROSITE" id="PS51257">
    <property type="entry name" value="PROKAR_LIPOPROTEIN"/>
    <property type="match status" value="1"/>
</dbReference>
<evidence type="ECO:0000313" key="16">
    <source>
        <dbReference type="Proteomes" id="UP000315711"/>
    </source>
</evidence>
<keyword evidence="7 12" id="KW-1133">Transmembrane helix</keyword>
<feature type="chain" id="PRO_5039542561" description="Membrane protein insertase YidC" evidence="13">
    <location>
        <begin position="22"/>
        <end position="255"/>
    </location>
</feature>
<evidence type="ECO:0000313" key="15">
    <source>
        <dbReference type="EMBL" id="TWI56203.1"/>
    </source>
</evidence>
<evidence type="ECO:0000256" key="2">
    <source>
        <dbReference type="ARBA" id="ARBA00022448"/>
    </source>
</evidence>
<evidence type="ECO:0000256" key="3">
    <source>
        <dbReference type="ARBA" id="ARBA00022475"/>
    </source>
</evidence>
<feature type="transmembrane region" description="Helical" evidence="12">
    <location>
        <begin position="55"/>
        <end position="80"/>
    </location>
</feature>
<keyword evidence="16" id="KW-1185">Reference proteome</keyword>
<evidence type="ECO:0000256" key="6">
    <source>
        <dbReference type="ARBA" id="ARBA00022927"/>
    </source>
</evidence>
<comment type="caution">
    <text evidence="12">Lacks conserved residue(s) required for the propagation of feature annotation.</text>
</comment>
<comment type="caution">
    <text evidence="15">The sequence shown here is derived from an EMBL/GenBank/DDBJ whole genome shotgun (WGS) entry which is preliminary data.</text>
</comment>
<dbReference type="HAMAP" id="MF_01811">
    <property type="entry name" value="YidC_type2"/>
    <property type="match status" value="1"/>
</dbReference>
<dbReference type="PRINTS" id="PR00701">
    <property type="entry name" value="60KDINNERMP"/>
</dbReference>
<dbReference type="AlphaFoldDB" id="A0A562QHQ9"/>
<gene>
    <name evidence="12" type="primary">yidC</name>
    <name evidence="15" type="ORF">IQ10_02094</name>
</gene>
<dbReference type="InterPro" id="IPR047196">
    <property type="entry name" value="YidC_ALB_C"/>
</dbReference>
<evidence type="ECO:0000256" key="7">
    <source>
        <dbReference type="ARBA" id="ARBA00022989"/>
    </source>
</evidence>
<evidence type="ECO:0000256" key="10">
    <source>
        <dbReference type="ARBA" id="ARBA00023186"/>
    </source>
</evidence>
<keyword evidence="4 12" id="KW-0812">Transmembrane</keyword>
<keyword evidence="11 12" id="KW-0449">Lipoprotein</keyword>
<keyword evidence="9" id="KW-0564">Palmitate</keyword>
<evidence type="ECO:0000256" key="12">
    <source>
        <dbReference type="HAMAP-Rule" id="MF_01811"/>
    </source>
</evidence>
<dbReference type="GO" id="GO:0015031">
    <property type="term" value="P:protein transport"/>
    <property type="evidence" value="ECO:0007669"/>
    <property type="project" value="UniProtKB-KW"/>
</dbReference>
<feature type="transmembrane region" description="Helical" evidence="12">
    <location>
        <begin position="203"/>
        <end position="219"/>
    </location>
</feature>
<comment type="similarity">
    <text evidence="12">Belongs to the OXA1/ALB3/YidC family. Type 2 subfamily.</text>
</comment>
<evidence type="ECO:0000259" key="14">
    <source>
        <dbReference type="Pfam" id="PF02096"/>
    </source>
</evidence>
<keyword evidence="10 12" id="KW-0143">Chaperone</keyword>
<dbReference type="InterPro" id="IPR028055">
    <property type="entry name" value="YidC/Oxa/ALB_C"/>
</dbReference>
<dbReference type="CDD" id="cd20070">
    <property type="entry name" value="5TM_YidC_Alb3"/>
    <property type="match status" value="1"/>
</dbReference>
<comment type="subcellular location">
    <subcellularLocation>
        <location evidence="1 12">Cell membrane</location>
        <topology evidence="1 12">Multi-pass membrane protein</topology>
    </subcellularLocation>
</comment>
<keyword evidence="2 12" id="KW-0813">Transport</keyword>
<dbReference type="EMBL" id="VLKZ01000005">
    <property type="protein sequence ID" value="TWI56203.1"/>
    <property type="molecule type" value="Genomic_DNA"/>
</dbReference>
<evidence type="ECO:0000256" key="13">
    <source>
        <dbReference type="SAM" id="SignalP"/>
    </source>
</evidence>
<evidence type="ECO:0000256" key="8">
    <source>
        <dbReference type="ARBA" id="ARBA00023136"/>
    </source>
</evidence>
<keyword evidence="8 12" id="KW-0472">Membrane</keyword>
<feature type="signal peptide" evidence="13">
    <location>
        <begin position="1"/>
        <end position="21"/>
    </location>
</feature>
<dbReference type="NCBIfam" id="TIGR03592">
    <property type="entry name" value="yidC_oxa1_cterm"/>
    <property type="match status" value="1"/>
</dbReference>
<name>A0A562QHQ9_9BACI</name>
<comment type="function">
    <text evidence="12">Required for the insertion and/or proper folding and/or complex formation of integral membrane proteins into the membrane. Involved in integration of membrane proteins that insert both dependently and independently of the Sec translocase complex, as well as at least some lipoproteins.</text>
</comment>
<protein>
    <recommendedName>
        <fullName evidence="12">Membrane protein insertase YidC</fullName>
    </recommendedName>
    <alternativeName>
        <fullName evidence="12">Foldase YidC</fullName>
    </alternativeName>
    <alternativeName>
        <fullName evidence="12">Membrane integrase YidC</fullName>
    </alternativeName>
    <alternativeName>
        <fullName evidence="12">Membrane protein YidC</fullName>
    </alternativeName>
</protein>
<evidence type="ECO:0000256" key="5">
    <source>
        <dbReference type="ARBA" id="ARBA00022729"/>
    </source>
</evidence>
<evidence type="ECO:0000256" key="9">
    <source>
        <dbReference type="ARBA" id="ARBA00023139"/>
    </source>
</evidence>
<evidence type="ECO:0000256" key="1">
    <source>
        <dbReference type="ARBA" id="ARBA00004651"/>
    </source>
</evidence>
<dbReference type="Proteomes" id="UP000315711">
    <property type="component" value="Unassembled WGS sequence"/>
</dbReference>
<dbReference type="PANTHER" id="PTHR12428:SF65">
    <property type="entry name" value="CYTOCHROME C OXIDASE ASSEMBLY PROTEIN COX18, MITOCHONDRIAL"/>
    <property type="match status" value="1"/>
</dbReference>
<sequence>MKKISLLIMLLSIIMILSACGSSGNSVPITAETEGIWNHFFVYPLSWLIIQVAEFFYGSYGLSIIVVTIALRLLLLPLMLKQQKSSRAMQELRPEMEALQQKYKDASSKDPKKQQEMQKELMTLYKSQGVNPMAGCLPLFVQLPVLMAFYFAIMRTEEIARHTFLWFDLGQPDPLYLLPFIAGATTFLQMKLTSAQLNDQMKIIMYIMPVMIIVAGLSLPSALSLYWVVGNVFMIIQTYFTVTRAEKKTSLISRS</sequence>
<dbReference type="GO" id="GO:0051205">
    <property type="term" value="P:protein insertion into membrane"/>
    <property type="evidence" value="ECO:0007669"/>
    <property type="project" value="TreeGrafter"/>
</dbReference>
<dbReference type="Pfam" id="PF02096">
    <property type="entry name" value="60KD_IMP"/>
    <property type="match status" value="1"/>
</dbReference>
<reference evidence="15 16" key="1">
    <citation type="journal article" date="2015" name="Stand. Genomic Sci.">
        <title>Genomic Encyclopedia of Bacterial and Archaeal Type Strains, Phase III: the genomes of soil and plant-associated and newly described type strains.</title>
        <authorList>
            <person name="Whitman W.B."/>
            <person name="Woyke T."/>
            <person name="Klenk H.P."/>
            <person name="Zhou Y."/>
            <person name="Lilburn T.G."/>
            <person name="Beck B.J."/>
            <person name="De Vos P."/>
            <person name="Vandamme P."/>
            <person name="Eisen J.A."/>
            <person name="Garrity G."/>
            <person name="Hugenholtz P."/>
            <person name="Kyrpides N.C."/>
        </authorList>
    </citation>
    <scope>NUCLEOTIDE SEQUENCE [LARGE SCALE GENOMIC DNA]</scope>
    <source>
        <strain evidence="15 16">CGMCC 1.10116</strain>
    </source>
</reference>
<keyword evidence="6 12" id="KW-0653">Protein transport</keyword>